<sequence>MSSGDSSLGTFHDARKVVEKTTALLMKYFGYEDPKVLATGSFGIVLRLRCPEIEENVAIKCVSLEDLREGEDTLWSRLTHPNIVPLLGRIVFRTINVVCFEMHPYHKDLMTVVKQDEFKTNSESLQQMKTWFHQVLCGLNFLHKRQLCHLVG</sequence>
<proteinExistence type="inferred from homology"/>
<protein>
    <recommendedName>
        <fullName evidence="7">Protein kinase domain-containing protein</fullName>
    </recommendedName>
</protein>
<dbReference type="AlphaFoldDB" id="A0A4Y2K9P8"/>
<dbReference type="InterPro" id="IPR011009">
    <property type="entry name" value="Kinase-like_dom_sf"/>
</dbReference>
<comment type="similarity">
    <text evidence="1">Belongs to the protein kinase superfamily. CMGC Ser/Thr protein kinase family. GSK-3 subfamily.</text>
</comment>
<evidence type="ECO:0000256" key="2">
    <source>
        <dbReference type="ARBA" id="ARBA00022527"/>
    </source>
</evidence>
<name>A0A4Y2K9P8_ARAVE</name>
<keyword evidence="5" id="KW-0418">Kinase</keyword>
<evidence type="ECO:0000256" key="4">
    <source>
        <dbReference type="ARBA" id="ARBA00022741"/>
    </source>
</evidence>
<dbReference type="GO" id="GO:0005634">
    <property type="term" value="C:nucleus"/>
    <property type="evidence" value="ECO:0007669"/>
    <property type="project" value="TreeGrafter"/>
</dbReference>
<evidence type="ECO:0000313" key="9">
    <source>
        <dbReference type="Proteomes" id="UP000499080"/>
    </source>
</evidence>
<evidence type="ECO:0000259" key="7">
    <source>
        <dbReference type="PROSITE" id="PS50011"/>
    </source>
</evidence>
<dbReference type="Proteomes" id="UP000499080">
    <property type="component" value="Unassembled WGS sequence"/>
</dbReference>
<evidence type="ECO:0000256" key="6">
    <source>
        <dbReference type="ARBA" id="ARBA00022840"/>
    </source>
</evidence>
<reference evidence="8 9" key="1">
    <citation type="journal article" date="2019" name="Sci. Rep.">
        <title>Orb-weaving spider Araneus ventricosus genome elucidates the spidroin gene catalogue.</title>
        <authorList>
            <person name="Kono N."/>
            <person name="Nakamura H."/>
            <person name="Ohtoshi R."/>
            <person name="Moran D.A.P."/>
            <person name="Shinohara A."/>
            <person name="Yoshida Y."/>
            <person name="Fujiwara M."/>
            <person name="Mori M."/>
            <person name="Tomita M."/>
            <person name="Arakawa K."/>
        </authorList>
    </citation>
    <scope>NUCLEOTIDE SEQUENCE [LARGE SCALE GENOMIC DNA]</scope>
</reference>
<dbReference type="PANTHER" id="PTHR24057:SF0">
    <property type="entry name" value="PROTEIN KINASE SHAGGY-RELATED"/>
    <property type="match status" value="1"/>
</dbReference>
<dbReference type="GO" id="GO:0005737">
    <property type="term" value="C:cytoplasm"/>
    <property type="evidence" value="ECO:0007669"/>
    <property type="project" value="TreeGrafter"/>
</dbReference>
<dbReference type="Gene3D" id="1.10.510.10">
    <property type="entry name" value="Transferase(Phosphotransferase) domain 1"/>
    <property type="match status" value="1"/>
</dbReference>
<dbReference type="InterPro" id="IPR000719">
    <property type="entry name" value="Prot_kinase_dom"/>
</dbReference>
<dbReference type="PANTHER" id="PTHR24057">
    <property type="entry name" value="GLYCOGEN SYNTHASE KINASE-3 ALPHA"/>
    <property type="match status" value="1"/>
</dbReference>
<feature type="domain" description="Protein kinase" evidence="7">
    <location>
        <begin position="31"/>
        <end position="152"/>
    </location>
</feature>
<accession>A0A4Y2K9P8</accession>
<keyword evidence="6" id="KW-0067">ATP-binding</keyword>
<dbReference type="SUPFAM" id="SSF56112">
    <property type="entry name" value="Protein kinase-like (PK-like)"/>
    <property type="match status" value="1"/>
</dbReference>
<dbReference type="PROSITE" id="PS50011">
    <property type="entry name" value="PROTEIN_KINASE_DOM"/>
    <property type="match status" value="1"/>
</dbReference>
<keyword evidence="4" id="KW-0547">Nucleotide-binding</keyword>
<evidence type="ECO:0000313" key="8">
    <source>
        <dbReference type="EMBL" id="GBM99140.1"/>
    </source>
</evidence>
<evidence type="ECO:0000256" key="3">
    <source>
        <dbReference type="ARBA" id="ARBA00022679"/>
    </source>
</evidence>
<dbReference type="GO" id="GO:0030154">
    <property type="term" value="P:cell differentiation"/>
    <property type="evidence" value="ECO:0007669"/>
    <property type="project" value="TreeGrafter"/>
</dbReference>
<keyword evidence="9" id="KW-1185">Reference proteome</keyword>
<dbReference type="GO" id="GO:0004674">
    <property type="term" value="F:protein serine/threonine kinase activity"/>
    <property type="evidence" value="ECO:0007669"/>
    <property type="project" value="UniProtKB-KW"/>
</dbReference>
<dbReference type="GO" id="GO:0005524">
    <property type="term" value="F:ATP binding"/>
    <property type="evidence" value="ECO:0007669"/>
    <property type="project" value="UniProtKB-KW"/>
</dbReference>
<dbReference type="EMBL" id="BGPR01004393">
    <property type="protein sequence ID" value="GBM99140.1"/>
    <property type="molecule type" value="Genomic_DNA"/>
</dbReference>
<gene>
    <name evidence="8" type="ORF">AVEN_95140_1</name>
</gene>
<keyword evidence="2" id="KW-0723">Serine/threonine-protein kinase</keyword>
<dbReference type="OrthoDB" id="6431554at2759"/>
<evidence type="ECO:0000256" key="1">
    <source>
        <dbReference type="ARBA" id="ARBA00005527"/>
    </source>
</evidence>
<evidence type="ECO:0000256" key="5">
    <source>
        <dbReference type="ARBA" id="ARBA00022777"/>
    </source>
</evidence>
<comment type="caution">
    <text evidence="8">The sequence shown here is derived from an EMBL/GenBank/DDBJ whole genome shotgun (WGS) entry which is preliminary data.</text>
</comment>
<dbReference type="InterPro" id="IPR050591">
    <property type="entry name" value="GSK-3"/>
</dbReference>
<dbReference type="GO" id="GO:0007165">
    <property type="term" value="P:signal transduction"/>
    <property type="evidence" value="ECO:0007669"/>
    <property type="project" value="TreeGrafter"/>
</dbReference>
<organism evidence="8 9">
    <name type="scientific">Araneus ventricosus</name>
    <name type="common">Orbweaver spider</name>
    <name type="synonym">Epeira ventricosa</name>
    <dbReference type="NCBI Taxonomy" id="182803"/>
    <lineage>
        <taxon>Eukaryota</taxon>
        <taxon>Metazoa</taxon>
        <taxon>Ecdysozoa</taxon>
        <taxon>Arthropoda</taxon>
        <taxon>Chelicerata</taxon>
        <taxon>Arachnida</taxon>
        <taxon>Araneae</taxon>
        <taxon>Araneomorphae</taxon>
        <taxon>Entelegynae</taxon>
        <taxon>Araneoidea</taxon>
        <taxon>Araneidae</taxon>
        <taxon>Araneus</taxon>
    </lineage>
</organism>
<keyword evidence="3" id="KW-0808">Transferase</keyword>
<dbReference type="Pfam" id="PF00069">
    <property type="entry name" value="Pkinase"/>
    <property type="match status" value="1"/>
</dbReference>